<dbReference type="Gene3D" id="3.40.50.150">
    <property type="entry name" value="Vaccinia Virus protein VP39"/>
    <property type="match status" value="1"/>
</dbReference>
<keyword evidence="3" id="KW-1185">Reference proteome</keyword>
<proteinExistence type="predicted"/>
<accession>A0A1I5ZGI9</accession>
<dbReference type="PROSITE" id="PS00092">
    <property type="entry name" value="N6_MTASE"/>
    <property type="match status" value="1"/>
</dbReference>
<dbReference type="STRING" id="93684.SAMN05421853_1101"/>
<dbReference type="SUPFAM" id="SSF53335">
    <property type="entry name" value="S-adenosyl-L-methionine-dependent methyltransferases"/>
    <property type="match status" value="1"/>
</dbReference>
<evidence type="ECO:0000313" key="2">
    <source>
        <dbReference type="EMBL" id="SFQ55572.1"/>
    </source>
</evidence>
<feature type="domain" description="ParB-like N-terminal" evidence="1">
    <location>
        <begin position="20"/>
        <end position="106"/>
    </location>
</feature>
<dbReference type="AlphaFoldDB" id="A0A1I5ZGI9"/>
<evidence type="ECO:0000313" key="3">
    <source>
        <dbReference type="Proteomes" id="UP000243106"/>
    </source>
</evidence>
<dbReference type="InterPro" id="IPR003115">
    <property type="entry name" value="ParB_N"/>
</dbReference>
<reference evidence="3" key="1">
    <citation type="submission" date="2016-10" db="EMBL/GenBank/DDBJ databases">
        <authorList>
            <person name="Varghese N."/>
            <person name="Submissions S."/>
        </authorList>
    </citation>
    <scope>NUCLEOTIDE SEQUENCE [LARGE SCALE GENOMIC DNA]</scope>
    <source>
        <strain evidence="3">JCM 10271</strain>
    </source>
</reference>
<dbReference type="SUPFAM" id="SSF110849">
    <property type="entry name" value="ParB/Sulfiredoxin"/>
    <property type="match status" value="1"/>
</dbReference>
<dbReference type="RefSeq" id="WP_175497558.1">
    <property type="nucleotide sequence ID" value="NZ_FOXV01000010.1"/>
</dbReference>
<organism evidence="2 3">
    <name type="scientific">Roseivivax halotolerans</name>
    <dbReference type="NCBI Taxonomy" id="93684"/>
    <lineage>
        <taxon>Bacteria</taxon>
        <taxon>Pseudomonadati</taxon>
        <taxon>Pseudomonadota</taxon>
        <taxon>Alphaproteobacteria</taxon>
        <taxon>Rhodobacterales</taxon>
        <taxon>Roseobacteraceae</taxon>
        <taxon>Roseivivax</taxon>
    </lineage>
</organism>
<dbReference type="Proteomes" id="UP000243106">
    <property type="component" value="Unassembled WGS sequence"/>
</dbReference>
<dbReference type="InterPro" id="IPR002052">
    <property type="entry name" value="DNA_methylase_N6_adenine_CS"/>
</dbReference>
<dbReference type="InterPro" id="IPR036086">
    <property type="entry name" value="ParB/Sulfiredoxin_sf"/>
</dbReference>
<dbReference type="Pfam" id="PF02195">
    <property type="entry name" value="ParB_N"/>
    <property type="match status" value="1"/>
</dbReference>
<dbReference type="PANTHER" id="PTHR33375">
    <property type="entry name" value="CHROMOSOME-PARTITIONING PROTEIN PARB-RELATED"/>
    <property type="match status" value="1"/>
</dbReference>
<sequence>MPQKLTDRRNQPVWTATQISQTSVEDLNPYTNNVKTHSDKSITRLAEAISEFGFVVPVVVDTALNVVAGHGRVEAAKRLRLATIPTVCADHLTPAQVKAYRIAENRLSELSDWNRDALAIEFADLGELRLDGVIDFDLTITGFEAPEIDLIIEGAADEPPSEVETIADPDPEASPVTRIGDLWNLGHHRILCGNALEDTSYETLLADHKARMVITDPPYNVAVNGHVRSGNGSKHREFAMASGEMSDSAFRAFLKGALKCLGARLVDGGVAMVFMDWRHIEELI</sequence>
<dbReference type="SMART" id="SM00470">
    <property type="entry name" value="ParB"/>
    <property type="match status" value="1"/>
</dbReference>
<dbReference type="Gene3D" id="3.90.1530.10">
    <property type="entry name" value="Conserved hypothetical protein from pyrococcus furiosus pfu- 392566-001, ParB domain"/>
    <property type="match status" value="1"/>
</dbReference>
<dbReference type="GO" id="GO:0007059">
    <property type="term" value="P:chromosome segregation"/>
    <property type="evidence" value="ECO:0007669"/>
    <property type="project" value="TreeGrafter"/>
</dbReference>
<dbReference type="PANTHER" id="PTHR33375:SF1">
    <property type="entry name" value="CHROMOSOME-PARTITIONING PROTEIN PARB-RELATED"/>
    <property type="match status" value="1"/>
</dbReference>
<dbReference type="GO" id="GO:0003676">
    <property type="term" value="F:nucleic acid binding"/>
    <property type="evidence" value="ECO:0007669"/>
    <property type="project" value="InterPro"/>
</dbReference>
<name>A0A1I5ZGI9_9RHOB</name>
<dbReference type="GO" id="GO:0045881">
    <property type="term" value="P:positive regulation of sporulation resulting in formation of a cellular spore"/>
    <property type="evidence" value="ECO:0007669"/>
    <property type="project" value="TreeGrafter"/>
</dbReference>
<dbReference type="InterPro" id="IPR029063">
    <property type="entry name" value="SAM-dependent_MTases_sf"/>
</dbReference>
<dbReference type="GO" id="GO:0032259">
    <property type="term" value="P:methylation"/>
    <property type="evidence" value="ECO:0007669"/>
    <property type="project" value="InterPro"/>
</dbReference>
<dbReference type="CDD" id="cd16403">
    <property type="entry name" value="ParB_N_like_MT"/>
    <property type="match status" value="1"/>
</dbReference>
<dbReference type="InterPro" id="IPR050336">
    <property type="entry name" value="Chromosome_partition/occlusion"/>
</dbReference>
<protein>
    <submittedName>
        <fullName evidence="2">ParB-like nuclease domain-containing protein</fullName>
    </submittedName>
</protein>
<dbReference type="GO" id="GO:0005694">
    <property type="term" value="C:chromosome"/>
    <property type="evidence" value="ECO:0007669"/>
    <property type="project" value="TreeGrafter"/>
</dbReference>
<gene>
    <name evidence="2" type="ORF">SAMN05421853_1101</name>
</gene>
<evidence type="ECO:0000259" key="1">
    <source>
        <dbReference type="SMART" id="SM00470"/>
    </source>
</evidence>
<dbReference type="EMBL" id="FOXV01000010">
    <property type="protein sequence ID" value="SFQ55572.1"/>
    <property type="molecule type" value="Genomic_DNA"/>
</dbReference>
<dbReference type="GO" id="GO:0008168">
    <property type="term" value="F:methyltransferase activity"/>
    <property type="evidence" value="ECO:0007669"/>
    <property type="project" value="InterPro"/>
</dbReference>